<dbReference type="EMBL" id="JARKNE010000010">
    <property type="protein sequence ID" value="KAK5793983.1"/>
    <property type="molecule type" value="Genomic_DNA"/>
</dbReference>
<accession>A0ABR0NJ60</accession>
<proteinExistence type="predicted"/>
<keyword evidence="2" id="KW-1185">Reference proteome</keyword>
<gene>
    <name evidence="1" type="ORF">PVK06_035171</name>
</gene>
<comment type="caution">
    <text evidence="1">The sequence shown here is derived from an EMBL/GenBank/DDBJ whole genome shotgun (WGS) entry which is preliminary data.</text>
</comment>
<protein>
    <recommendedName>
        <fullName evidence="3">Retrovirus-related Pol polyprotein from transposon TNT 1-94</fullName>
    </recommendedName>
</protein>
<sequence length="112" mass="12862">MVASKAIKEAIWLQKILMDLKVVLGIEKAITLYCDSNASIANTKETRNNKSTKHIDRKYQIKREVAVDRIKDVVKVTLEDNLVDPFSKTQMVRSFEKHVKGMGIRNMTHLPH</sequence>
<dbReference type="Proteomes" id="UP001358586">
    <property type="component" value="Chromosome 10"/>
</dbReference>
<evidence type="ECO:0008006" key="3">
    <source>
        <dbReference type="Google" id="ProtNLM"/>
    </source>
</evidence>
<name>A0ABR0NJ60_GOSAR</name>
<evidence type="ECO:0000313" key="2">
    <source>
        <dbReference type="Proteomes" id="UP001358586"/>
    </source>
</evidence>
<reference evidence="1 2" key="1">
    <citation type="submission" date="2023-03" db="EMBL/GenBank/DDBJ databases">
        <title>WGS of Gossypium arboreum.</title>
        <authorList>
            <person name="Yu D."/>
        </authorList>
    </citation>
    <scope>NUCLEOTIDE SEQUENCE [LARGE SCALE GENOMIC DNA]</scope>
    <source>
        <tissue evidence="1">Leaf</tissue>
    </source>
</reference>
<dbReference type="CDD" id="cd09272">
    <property type="entry name" value="RNase_HI_RT_Ty1"/>
    <property type="match status" value="1"/>
</dbReference>
<organism evidence="1 2">
    <name type="scientific">Gossypium arboreum</name>
    <name type="common">Tree cotton</name>
    <name type="synonym">Gossypium nanking</name>
    <dbReference type="NCBI Taxonomy" id="29729"/>
    <lineage>
        <taxon>Eukaryota</taxon>
        <taxon>Viridiplantae</taxon>
        <taxon>Streptophyta</taxon>
        <taxon>Embryophyta</taxon>
        <taxon>Tracheophyta</taxon>
        <taxon>Spermatophyta</taxon>
        <taxon>Magnoliopsida</taxon>
        <taxon>eudicotyledons</taxon>
        <taxon>Gunneridae</taxon>
        <taxon>Pentapetalae</taxon>
        <taxon>rosids</taxon>
        <taxon>malvids</taxon>
        <taxon>Malvales</taxon>
        <taxon>Malvaceae</taxon>
        <taxon>Malvoideae</taxon>
        <taxon>Gossypium</taxon>
    </lineage>
</organism>
<evidence type="ECO:0000313" key="1">
    <source>
        <dbReference type="EMBL" id="KAK5793983.1"/>
    </source>
</evidence>